<protein>
    <submittedName>
        <fullName evidence="2">Uncharacterized protein</fullName>
    </submittedName>
</protein>
<comment type="caution">
    <text evidence="2">The sequence shown here is derived from an EMBL/GenBank/DDBJ whole genome shotgun (WGS) entry which is preliminary data.</text>
</comment>
<dbReference type="KEGG" id="fpu:FPSE_11792"/>
<sequence length="100" mass="11283">MELSMPSMFRAYAILWYLRDGGVDSFRARSQSLTRWRELARPVKRIGGVDDQSQTARRPNGLELPTPPVRPELLGLPTGSLPPQRRAKLERRLSVVPATS</sequence>
<dbReference type="HOGENOM" id="CLU_2306323_0_0_1"/>
<name>K3U9N0_FUSPC</name>
<keyword evidence="3" id="KW-1185">Reference proteome</keyword>
<evidence type="ECO:0000313" key="3">
    <source>
        <dbReference type="Proteomes" id="UP000007978"/>
    </source>
</evidence>
<evidence type="ECO:0000313" key="2">
    <source>
        <dbReference type="EMBL" id="EKJ67981.1"/>
    </source>
</evidence>
<gene>
    <name evidence="2" type="ORF">FPSE_11792</name>
</gene>
<evidence type="ECO:0000256" key="1">
    <source>
        <dbReference type="SAM" id="MobiDB-lite"/>
    </source>
</evidence>
<dbReference type="Proteomes" id="UP000007978">
    <property type="component" value="Chromosome 4"/>
</dbReference>
<reference evidence="2 3" key="1">
    <citation type="journal article" date="2012" name="PLoS Pathog.">
        <title>Comparative pathogenomics reveals horizontally acquired novel virulence genes in fungi infecting cereal hosts.</title>
        <authorList>
            <person name="Gardiner D.M."/>
            <person name="McDonald M.C."/>
            <person name="Covarelli L."/>
            <person name="Solomon P.S."/>
            <person name="Rusu A.G."/>
            <person name="Marshall M."/>
            <person name="Kazan K."/>
            <person name="Chakraborty S."/>
            <person name="McDonald B.A."/>
            <person name="Manners J.M."/>
        </authorList>
    </citation>
    <scope>NUCLEOTIDE SEQUENCE [LARGE SCALE GENOMIC DNA]</scope>
    <source>
        <strain evidence="2 3">CS3096</strain>
    </source>
</reference>
<organism evidence="2 3">
    <name type="scientific">Fusarium pseudograminearum (strain CS3096)</name>
    <name type="common">Wheat and barley crown-rot fungus</name>
    <dbReference type="NCBI Taxonomy" id="1028729"/>
    <lineage>
        <taxon>Eukaryota</taxon>
        <taxon>Fungi</taxon>
        <taxon>Dikarya</taxon>
        <taxon>Ascomycota</taxon>
        <taxon>Pezizomycotina</taxon>
        <taxon>Sordariomycetes</taxon>
        <taxon>Hypocreomycetidae</taxon>
        <taxon>Hypocreales</taxon>
        <taxon>Nectriaceae</taxon>
        <taxon>Fusarium</taxon>
    </lineage>
</organism>
<feature type="region of interest" description="Disordered" evidence="1">
    <location>
        <begin position="47"/>
        <end position="100"/>
    </location>
</feature>
<dbReference type="AlphaFoldDB" id="K3U9N0"/>
<dbReference type="RefSeq" id="XP_009263184.1">
    <property type="nucleotide sequence ID" value="XM_009264909.1"/>
</dbReference>
<dbReference type="GeneID" id="20370409"/>
<dbReference type="EMBL" id="AFNW01000612">
    <property type="protein sequence ID" value="EKJ67981.1"/>
    <property type="molecule type" value="Genomic_DNA"/>
</dbReference>
<accession>K3U9N0</accession>
<proteinExistence type="predicted"/>